<organism evidence="1 2">
    <name type="scientific">Pseudomonas monsensis</name>
    <dbReference type="NCBI Taxonomy" id="2745509"/>
    <lineage>
        <taxon>Bacteria</taxon>
        <taxon>Pseudomonadati</taxon>
        <taxon>Pseudomonadota</taxon>
        <taxon>Gammaproteobacteria</taxon>
        <taxon>Pseudomonadales</taxon>
        <taxon>Pseudomonadaceae</taxon>
        <taxon>Pseudomonas</taxon>
    </lineage>
</organism>
<evidence type="ECO:0000313" key="2">
    <source>
        <dbReference type="Proteomes" id="UP001207830"/>
    </source>
</evidence>
<name>A0ABT3YMY7_9PSED</name>
<evidence type="ECO:0000313" key="1">
    <source>
        <dbReference type="EMBL" id="MCY0106869.1"/>
    </source>
</evidence>
<comment type="caution">
    <text evidence="1">The sequence shown here is derived from an EMBL/GenBank/DDBJ whole genome shotgun (WGS) entry which is preliminary data.</text>
</comment>
<dbReference type="Proteomes" id="UP001207830">
    <property type="component" value="Unassembled WGS sequence"/>
</dbReference>
<gene>
    <name evidence="1" type="ORF">NQF78_00985</name>
</gene>
<reference evidence="1 2" key="1">
    <citation type="submission" date="2022-07" db="EMBL/GenBank/DDBJ databases">
        <title>Characterization of plant growth promoting rhizobacteria (PGPR) for use as bioinoculants in agriculture.</title>
        <authorList>
            <person name="Hassen A.I."/>
            <person name="Pierneef R."/>
        </authorList>
    </citation>
    <scope>NUCLEOTIDE SEQUENCE [LARGE SCALE GENOMIC DNA]</scope>
    <source>
        <strain evidence="1 2">SARCC-3054</strain>
    </source>
</reference>
<accession>A0ABT3YMY7</accession>
<proteinExistence type="predicted"/>
<keyword evidence="2" id="KW-1185">Reference proteome</keyword>
<sequence>MSKLVEFKVLVAHPAAQLQQLDAMKNDCGLEQEIEIEQKLKAYWRSTA</sequence>
<protein>
    <submittedName>
        <fullName evidence="1">Uncharacterized protein</fullName>
    </submittedName>
</protein>
<dbReference type="EMBL" id="JANIGP010000001">
    <property type="protein sequence ID" value="MCY0106869.1"/>
    <property type="molecule type" value="Genomic_DNA"/>
</dbReference>